<dbReference type="EMBL" id="LXQA010086510">
    <property type="protein sequence ID" value="MCI13013.1"/>
    <property type="molecule type" value="Genomic_DNA"/>
</dbReference>
<dbReference type="GO" id="GO:0005634">
    <property type="term" value="C:nucleus"/>
    <property type="evidence" value="ECO:0007669"/>
    <property type="project" value="InterPro"/>
</dbReference>
<dbReference type="InterPro" id="IPR007005">
    <property type="entry name" value="XAP5"/>
</dbReference>
<feature type="compositionally biased region" description="Basic residues" evidence="1">
    <location>
        <begin position="29"/>
        <end position="38"/>
    </location>
</feature>
<protein>
    <submittedName>
        <fullName evidence="2">Protein XAP5 CIRCADIAN TIMEKEEPER-like</fullName>
    </submittedName>
</protein>
<dbReference type="Proteomes" id="UP000265520">
    <property type="component" value="Unassembled WGS sequence"/>
</dbReference>
<evidence type="ECO:0000256" key="1">
    <source>
        <dbReference type="SAM" id="MobiDB-lite"/>
    </source>
</evidence>
<dbReference type="PANTHER" id="PTHR12722">
    <property type="entry name" value="XAP-5 PROTEIN-RELATED"/>
    <property type="match status" value="1"/>
</dbReference>
<evidence type="ECO:0000313" key="3">
    <source>
        <dbReference type="Proteomes" id="UP000265520"/>
    </source>
</evidence>
<reference evidence="2 3" key="1">
    <citation type="journal article" date="2018" name="Front. Plant Sci.">
        <title>Red Clover (Trifolium pratense) and Zigzag Clover (T. medium) - A Picture of Genomic Similarities and Differences.</title>
        <authorList>
            <person name="Dluhosova J."/>
            <person name="Istvanek J."/>
            <person name="Nedelnik J."/>
            <person name="Repkova J."/>
        </authorList>
    </citation>
    <scope>NUCLEOTIDE SEQUENCE [LARGE SCALE GENOMIC DNA]</scope>
    <source>
        <strain evidence="3">cv. 10/8</strain>
        <tissue evidence="2">Leaf</tissue>
    </source>
</reference>
<name>A0A392PLP5_9FABA</name>
<feature type="region of interest" description="Disordered" evidence="1">
    <location>
        <begin position="29"/>
        <end position="97"/>
    </location>
</feature>
<evidence type="ECO:0000313" key="2">
    <source>
        <dbReference type="EMBL" id="MCI13013.1"/>
    </source>
</evidence>
<dbReference type="GO" id="GO:0006325">
    <property type="term" value="P:chromatin organization"/>
    <property type="evidence" value="ECO:0007669"/>
    <property type="project" value="TreeGrafter"/>
</dbReference>
<accession>A0A392PLP5</accession>
<organism evidence="2 3">
    <name type="scientific">Trifolium medium</name>
    <dbReference type="NCBI Taxonomy" id="97028"/>
    <lineage>
        <taxon>Eukaryota</taxon>
        <taxon>Viridiplantae</taxon>
        <taxon>Streptophyta</taxon>
        <taxon>Embryophyta</taxon>
        <taxon>Tracheophyta</taxon>
        <taxon>Spermatophyta</taxon>
        <taxon>Magnoliopsida</taxon>
        <taxon>eudicotyledons</taxon>
        <taxon>Gunneridae</taxon>
        <taxon>Pentapetalae</taxon>
        <taxon>rosids</taxon>
        <taxon>fabids</taxon>
        <taxon>Fabales</taxon>
        <taxon>Fabaceae</taxon>
        <taxon>Papilionoideae</taxon>
        <taxon>50 kb inversion clade</taxon>
        <taxon>NPAAA clade</taxon>
        <taxon>Hologalegina</taxon>
        <taxon>IRL clade</taxon>
        <taxon>Trifolieae</taxon>
        <taxon>Trifolium</taxon>
    </lineage>
</organism>
<comment type="caution">
    <text evidence="2">The sequence shown here is derived from an EMBL/GenBank/DDBJ whole genome shotgun (WGS) entry which is preliminary data.</text>
</comment>
<feature type="compositionally biased region" description="Acidic residues" evidence="1">
    <location>
        <begin position="47"/>
        <end position="58"/>
    </location>
</feature>
<keyword evidence="3" id="KW-1185">Reference proteome</keyword>
<sequence>RVNIQSKIEEEEKEKLQKQLQEEEELQLQKRKKRKIKGNSRLSFSEDIIDNDAQEEEESHQSNNIETNGGVRCGKLGKDPTVETSFLPDRSAEDFVQ</sequence>
<proteinExistence type="predicted"/>
<dbReference type="PANTHER" id="PTHR12722:SF0">
    <property type="entry name" value="PROTEIN FAM50A"/>
    <property type="match status" value="1"/>
</dbReference>
<dbReference type="AlphaFoldDB" id="A0A392PLP5"/>
<feature type="non-terminal residue" evidence="2">
    <location>
        <position position="1"/>
    </location>
</feature>